<keyword evidence="2" id="KW-1185">Reference proteome</keyword>
<dbReference type="EMBL" id="MU001638">
    <property type="protein sequence ID" value="KAF2481200.1"/>
    <property type="molecule type" value="Genomic_DNA"/>
</dbReference>
<gene>
    <name evidence="1" type="ORF">BDY17DRAFT_184478</name>
</gene>
<sequence length="159" mass="17664">MPHCAMRRRGASALVLIGRTQYGTRDGIRLSLPSTQGMRLFVARMDVLYCYCLGERGRILQGSLLSKTESGLYASNSVPQAAKDSCAVRRRCYLTSQEPHDRDPHTMPAGLLPAAQSYRLGMTVRLSCTYRDATCLMMVPLWLPVRLLGHNVTVRSEGC</sequence>
<dbReference type="AlphaFoldDB" id="A0A6A6PM88"/>
<name>A0A6A6PM88_9PEZI</name>
<proteinExistence type="predicted"/>
<organism evidence="1 2">
    <name type="scientific">Neohortaea acidophila</name>
    <dbReference type="NCBI Taxonomy" id="245834"/>
    <lineage>
        <taxon>Eukaryota</taxon>
        <taxon>Fungi</taxon>
        <taxon>Dikarya</taxon>
        <taxon>Ascomycota</taxon>
        <taxon>Pezizomycotina</taxon>
        <taxon>Dothideomycetes</taxon>
        <taxon>Dothideomycetidae</taxon>
        <taxon>Mycosphaerellales</taxon>
        <taxon>Teratosphaeriaceae</taxon>
        <taxon>Neohortaea</taxon>
    </lineage>
</organism>
<evidence type="ECO:0000313" key="2">
    <source>
        <dbReference type="Proteomes" id="UP000799767"/>
    </source>
</evidence>
<protein>
    <submittedName>
        <fullName evidence="1">Uncharacterized protein</fullName>
    </submittedName>
</protein>
<dbReference type="RefSeq" id="XP_033587770.1">
    <property type="nucleotide sequence ID" value="XM_033729946.1"/>
</dbReference>
<accession>A0A6A6PM88</accession>
<dbReference type="Proteomes" id="UP000799767">
    <property type="component" value="Unassembled WGS sequence"/>
</dbReference>
<reference evidence="1" key="1">
    <citation type="journal article" date="2020" name="Stud. Mycol.">
        <title>101 Dothideomycetes genomes: a test case for predicting lifestyles and emergence of pathogens.</title>
        <authorList>
            <person name="Haridas S."/>
            <person name="Albert R."/>
            <person name="Binder M."/>
            <person name="Bloem J."/>
            <person name="Labutti K."/>
            <person name="Salamov A."/>
            <person name="Andreopoulos B."/>
            <person name="Baker S."/>
            <person name="Barry K."/>
            <person name="Bills G."/>
            <person name="Bluhm B."/>
            <person name="Cannon C."/>
            <person name="Castanera R."/>
            <person name="Culley D."/>
            <person name="Daum C."/>
            <person name="Ezra D."/>
            <person name="Gonzalez J."/>
            <person name="Henrissat B."/>
            <person name="Kuo A."/>
            <person name="Liang C."/>
            <person name="Lipzen A."/>
            <person name="Lutzoni F."/>
            <person name="Magnuson J."/>
            <person name="Mondo S."/>
            <person name="Nolan M."/>
            <person name="Ohm R."/>
            <person name="Pangilinan J."/>
            <person name="Park H.-J."/>
            <person name="Ramirez L."/>
            <person name="Alfaro M."/>
            <person name="Sun H."/>
            <person name="Tritt A."/>
            <person name="Yoshinaga Y."/>
            <person name="Zwiers L.-H."/>
            <person name="Turgeon B."/>
            <person name="Goodwin S."/>
            <person name="Spatafora J."/>
            <person name="Crous P."/>
            <person name="Grigoriev I."/>
        </authorList>
    </citation>
    <scope>NUCLEOTIDE SEQUENCE</scope>
    <source>
        <strain evidence="1">CBS 113389</strain>
    </source>
</reference>
<dbReference type="GeneID" id="54470948"/>
<evidence type="ECO:0000313" key="1">
    <source>
        <dbReference type="EMBL" id="KAF2481200.1"/>
    </source>
</evidence>